<name>A0A402B355_9CHLR</name>
<evidence type="ECO:0000313" key="5">
    <source>
        <dbReference type="Proteomes" id="UP000287171"/>
    </source>
</evidence>
<dbReference type="Gene3D" id="3.40.1190.20">
    <property type="match status" value="1"/>
</dbReference>
<organism evidence="4 5">
    <name type="scientific">Dictyobacter alpinus</name>
    <dbReference type="NCBI Taxonomy" id="2014873"/>
    <lineage>
        <taxon>Bacteria</taxon>
        <taxon>Bacillati</taxon>
        <taxon>Chloroflexota</taxon>
        <taxon>Ktedonobacteria</taxon>
        <taxon>Ktedonobacterales</taxon>
        <taxon>Dictyobacteraceae</taxon>
        <taxon>Dictyobacter</taxon>
    </lineage>
</organism>
<accession>A0A402B355</accession>
<evidence type="ECO:0000313" key="4">
    <source>
        <dbReference type="EMBL" id="GCE25784.1"/>
    </source>
</evidence>
<feature type="domain" description="Carbohydrate kinase PfkB" evidence="3">
    <location>
        <begin position="26"/>
        <end position="333"/>
    </location>
</feature>
<reference evidence="5" key="1">
    <citation type="submission" date="2018-12" db="EMBL/GenBank/DDBJ databases">
        <title>Tengunoibacter tsumagoiensis gen. nov., sp. nov., Dictyobacter kobayashii sp. nov., D. alpinus sp. nov., and D. joshuensis sp. nov. and description of Dictyobacteraceae fam. nov. within the order Ktedonobacterales isolated from Tengu-no-mugimeshi.</title>
        <authorList>
            <person name="Wang C.M."/>
            <person name="Zheng Y."/>
            <person name="Sakai Y."/>
            <person name="Toyoda A."/>
            <person name="Minakuchi Y."/>
            <person name="Abe K."/>
            <person name="Yokota A."/>
            <person name="Yabe S."/>
        </authorList>
    </citation>
    <scope>NUCLEOTIDE SEQUENCE [LARGE SCALE GENOMIC DNA]</scope>
    <source>
        <strain evidence="5">Uno16</strain>
    </source>
</reference>
<dbReference type="InterPro" id="IPR011913">
    <property type="entry name" value="RfaE_dom_I"/>
</dbReference>
<comment type="caution">
    <text evidence="4">The sequence shown here is derived from an EMBL/GenBank/DDBJ whole genome shotgun (WGS) entry which is preliminary data.</text>
</comment>
<dbReference type="InterPro" id="IPR029056">
    <property type="entry name" value="Ribokinase-like"/>
</dbReference>
<keyword evidence="1" id="KW-0808">Transferase</keyword>
<dbReference type="GO" id="GO:0005829">
    <property type="term" value="C:cytosol"/>
    <property type="evidence" value="ECO:0007669"/>
    <property type="project" value="TreeGrafter"/>
</dbReference>
<dbReference type="CDD" id="cd01172">
    <property type="entry name" value="RfaE_like"/>
    <property type="match status" value="1"/>
</dbReference>
<dbReference type="GO" id="GO:0033786">
    <property type="term" value="F:heptose-1-phosphate adenylyltransferase activity"/>
    <property type="evidence" value="ECO:0007669"/>
    <property type="project" value="TreeGrafter"/>
</dbReference>
<sequence length="342" mass="36138">MKLDAPTSLPSSASLRSLIQDFSGKRVLVIGDMVADEYLIGNPTRISREAPVLILELTEERTVPGGASNVAVNASALKAEVFLTGVVGNDLAGQKLRQAIAALNMNQDGLISDASRPTSTKTRILAGSPQIVQQHIVRLDRVDMSDIANPCKGQIIDYIERILPEMDAVVLSDYANGMISPEIINVCIPVARALNKVVVVDAHGSLFRFQGVTALTPNQPEAEATLGMTINTLADLNEAGRRLLEGSKAQGVLITRGSEGMSLFEAGKEPLHLPIHSLSLGSEIVDTNGAGDTVAATFTLALTAGASMFEAAYLANAAAARVVRRMGCASNTPEELMSSLHE</sequence>
<dbReference type="PANTHER" id="PTHR46969:SF1">
    <property type="entry name" value="BIFUNCTIONAL PROTEIN HLDE"/>
    <property type="match status" value="1"/>
</dbReference>
<keyword evidence="2" id="KW-0418">Kinase</keyword>
<dbReference type="PANTHER" id="PTHR46969">
    <property type="entry name" value="BIFUNCTIONAL PROTEIN HLDE"/>
    <property type="match status" value="1"/>
</dbReference>
<dbReference type="Pfam" id="PF00294">
    <property type="entry name" value="PfkB"/>
    <property type="match status" value="1"/>
</dbReference>
<dbReference type="AlphaFoldDB" id="A0A402B355"/>
<evidence type="ECO:0000259" key="3">
    <source>
        <dbReference type="Pfam" id="PF00294"/>
    </source>
</evidence>
<dbReference type="SUPFAM" id="SSF53613">
    <property type="entry name" value="Ribokinase-like"/>
    <property type="match status" value="1"/>
</dbReference>
<dbReference type="InterPro" id="IPR011611">
    <property type="entry name" value="PfkB_dom"/>
</dbReference>
<dbReference type="GO" id="GO:0033785">
    <property type="term" value="F:heptose 7-phosphate kinase activity"/>
    <property type="evidence" value="ECO:0007669"/>
    <property type="project" value="TreeGrafter"/>
</dbReference>
<dbReference type="Proteomes" id="UP000287171">
    <property type="component" value="Unassembled WGS sequence"/>
</dbReference>
<dbReference type="GO" id="GO:0016773">
    <property type="term" value="F:phosphotransferase activity, alcohol group as acceptor"/>
    <property type="evidence" value="ECO:0007669"/>
    <property type="project" value="InterPro"/>
</dbReference>
<protein>
    <submittedName>
        <fullName evidence="4">ADP-heptose synthase</fullName>
    </submittedName>
</protein>
<keyword evidence="5" id="KW-1185">Reference proteome</keyword>
<evidence type="ECO:0000256" key="2">
    <source>
        <dbReference type="ARBA" id="ARBA00022777"/>
    </source>
</evidence>
<proteinExistence type="predicted"/>
<dbReference type="RefSeq" id="WP_161981985.1">
    <property type="nucleotide sequence ID" value="NZ_BIFT01000001.1"/>
</dbReference>
<dbReference type="EMBL" id="BIFT01000001">
    <property type="protein sequence ID" value="GCE25784.1"/>
    <property type="molecule type" value="Genomic_DNA"/>
</dbReference>
<gene>
    <name evidence="4" type="ORF">KDA_12680</name>
</gene>
<evidence type="ECO:0000256" key="1">
    <source>
        <dbReference type="ARBA" id="ARBA00022679"/>
    </source>
</evidence>